<feature type="compositionally biased region" description="Pro residues" evidence="1">
    <location>
        <begin position="117"/>
        <end position="130"/>
    </location>
</feature>
<evidence type="ECO:0000259" key="2">
    <source>
        <dbReference type="Pfam" id="PF02093"/>
    </source>
</evidence>
<feature type="region of interest" description="Disordered" evidence="1">
    <location>
        <begin position="371"/>
        <end position="402"/>
    </location>
</feature>
<feature type="domain" description="Core shell protein Gag P30" evidence="2">
    <location>
        <begin position="225"/>
        <end position="350"/>
    </location>
</feature>
<dbReference type="InterPro" id="IPR050462">
    <property type="entry name" value="Retroviral_Gag-Pol_poly"/>
</dbReference>
<feature type="compositionally biased region" description="Polar residues" evidence="1">
    <location>
        <begin position="145"/>
        <end position="154"/>
    </location>
</feature>
<dbReference type="SUPFAM" id="SSF47943">
    <property type="entry name" value="Retrovirus capsid protein, N-terminal core domain"/>
    <property type="match status" value="1"/>
</dbReference>
<dbReference type="Proteomes" id="UP000694405">
    <property type="component" value="Unassembled WGS sequence"/>
</dbReference>
<dbReference type="InterPro" id="IPR003036">
    <property type="entry name" value="Gag_P30"/>
</dbReference>
<organism evidence="3 4">
    <name type="scientific">Melopsittacus undulatus</name>
    <name type="common">Budgerigar</name>
    <name type="synonym">Psittacus undulatus</name>
    <dbReference type="NCBI Taxonomy" id="13146"/>
    <lineage>
        <taxon>Eukaryota</taxon>
        <taxon>Metazoa</taxon>
        <taxon>Chordata</taxon>
        <taxon>Craniata</taxon>
        <taxon>Vertebrata</taxon>
        <taxon>Euteleostomi</taxon>
        <taxon>Archelosauria</taxon>
        <taxon>Archosauria</taxon>
        <taxon>Dinosauria</taxon>
        <taxon>Saurischia</taxon>
        <taxon>Theropoda</taxon>
        <taxon>Coelurosauria</taxon>
        <taxon>Aves</taxon>
        <taxon>Neognathae</taxon>
        <taxon>Neoaves</taxon>
        <taxon>Telluraves</taxon>
        <taxon>Australaves</taxon>
        <taxon>Psittaciformes</taxon>
        <taxon>Psittaculidae</taxon>
        <taxon>Melopsittacus</taxon>
    </lineage>
</organism>
<dbReference type="InterPro" id="IPR008919">
    <property type="entry name" value="Retrov_capsid_N"/>
</dbReference>
<proteinExistence type="predicted"/>
<evidence type="ECO:0000313" key="3">
    <source>
        <dbReference type="Ensembl" id="ENSMUNP00000026514.1"/>
    </source>
</evidence>
<accession>A0A8V5GWR0</accession>
<evidence type="ECO:0000313" key="4">
    <source>
        <dbReference type="Proteomes" id="UP000694405"/>
    </source>
</evidence>
<feature type="region of interest" description="Disordered" evidence="1">
    <location>
        <begin position="102"/>
        <end position="163"/>
    </location>
</feature>
<name>A0A8V5GWR0_MELUD</name>
<dbReference type="Gene3D" id="1.10.375.10">
    <property type="entry name" value="Human Immunodeficiency Virus Type 1 Capsid Protein"/>
    <property type="match status" value="1"/>
</dbReference>
<dbReference type="GO" id="GO:0019068">
    <property type="term" value="P:virion assembly"/>
    <property type="evidence" value="ECO:0007669"/>
    <property type="project" value="InterPro"/>
</dbReference>
<feature type="compositionally biased region" description="Acidic residues" evidence="1">
    <location>
        <begin position="133"/>
        <end position="143"/>
    </location>
</feature>
<protein>
    <recommendedName>
        <fullName evidence="2">Core shell protein Gag P30 domain-containing protein</fullName>
    </recommendedName>
</protein>
<reference evidence="3" key="1">
    <citation type="submission" date="2020-03" db="EMBL/GenBank/DDBJ databases">
        <title>Melopsittacus undulatus (budgerigar) genome, bMelUnd1, maternal haplotype with Z.</title>
        <authorList>
            <person name="Gedman G."/>
            <person name="Mountcastle J."/>
            <person name="Haase B."/>
            <person name="Formenti G."/>
            <person name="Wright T."/>
            <person name="Apodaca J."/>
            <person name="Pelan S."/>
            <person name="Chow W."/>
            <person name="Rhie A."/>
            <person name="Howe K."/>
            <person name="Fedrigo O."/>
            <person name="Jarvis E.D."/>
        </authorList>
    </citation>
    <scope>NUCLEOTIDE SEQUENCE [LARGE SCALE GENOMIC DNA]</scope>
</reference>
<keyword evidence="4" id="KW-1185">Reference proteome</keyword>
<dbReference type="Ensembl" id="ENSMUNT00000035923.1">
    <property type="protein sequence ID" value="ENSMUNP00000026514.1"/>
    <property type="gene ID" value="ENSMUNG00000021853.1"/>
</dbReference>
<dbReference type="Pfam" id="PF02093">
    <property type="entry name" value="Gag_p30"/>
    <property type="match status" value="1"/>
</dbReference>
<reference evidence="3" key="2">
    <citation type="submission" date="2025-05" db="UniProtKB">
        <authorList>
            <consortium name="Ensembl"/>
        </authorList>
    </citation>
    <scope>IDENTIFICATION</scope>
</reference>
<evidence type="ECO:0000256" key="1">
    <source>
        <dbReference type="SAM" id="MobiDB-lite"/>
    </source>
</evidence>
<dbReference type="PANTHER" id="PTHR33166">
    <property type="entry name" value="GAG_P30 DOMAIN-CONTAINING PROTEIN"/>
    <property type="match status" value="1"/>
</dbReference>
<dbReference type="Ensembl" id="ENSMUNT00000030267.1">
    <property type="protein sequence ID" value="ENSMUNP00000022815.1"/>
    <property type="gene ID" value="ENSMUNG00000020962.1"/>
</dbReference>
<sequence length="443" mass="50840">MGQTKGKPSVSMGRESRMQLPEISLTDKRKIIRYCVEVWGGQKIRADNLYWPVFGSFEDWICQALNIYVNNKEPFSLEESEYAALWLGKDTTVHLFALKEKSQKGKKTKTKSEETPLSPPPYYSPIPNAPPLEENESGSESETEQAVSGVQTRSQTRRKEQEKLYPLREVAMGGPQPGVGYVAVPLNSGDVRGFKKEMGQLLEDPIGVSERLDQLWEQQHQQGPAADTKWPMQRPNWNNQDAGDRGHMSDLRSMIIQGIRESVPRGQNIGKALSDYQKKDETPTEWLERLRKNLQLYSVLDPTTAVGQALLKTQFVAKSWTDIRRKLEKIEDWQEKDLGELLREAQKVYVRREEEAQKKQARILVAAVREGQHPGPNSTVNHQRQEIPIRQGRPGGPRIKRPGKVGENQVECFYCHQFGHTKWNYQLSNKYPGVVLYRQRKYK</sequence>
<dbReference type="AlphaFoldDB" id="A0A8V5GWR0"/>